<dbReference type="InterPro" id="IPR003593">
    <property type="entry name" value="AAA+_ATPase"/>
</dbReference>
<evidence type="ECO:0000313" key="11">
    <source>
        <dbReference type="Proteomes" id="UP000824072"/>
    </source>
</evidence>
<dbReference type="GO" id="GO:0006353">
    <property type="term" value="P:DNA-templated transcription termination"/>
    <property type="evidence" value="ECO:0007669"/>
    <property type="project" value="UniProtKB-KW"/>
</dbReference>
<dbReference type="PROSITE" id="PS51856">
    <property type="entry name" value="RHO_RNA_BD"/>
    <property type="match status" value="1"/>
</dbReference>
<dbReference type="SMART" id="SM00382">
    <property type="entry name" value="AAA"/>
    <property type="match status" value="1"/>
</dbReference>
<keyword evidence="2" id="KW-0378">Hydrolase</keyword>
<evidence type="ECO:0000256" key="2">
    <source>
        <dbReference type="ARBA" id="ARBA00022801"/>
    </source>
</evidence>
<keyword evidence="3" id="KW-0067">ATP-binding</keyword>
<evidence type="ECO:0000313" key="10">
    <source>
        <dbReference type="EMBL" id="HIU33585.1"/>
    </source>
</evidence>
<feature type="compositionally biased region" description="Polar residues" evidence="8">
    <location>
        <begin position="244"/>
        <end position="258"/>
    </location>
</feature>
<evidence type="ECO:0000256" key="3">
    <source>
        <dbReference type="ARBA" id="ARBA00022806"/>
    </source>
</evidence>
<evidence type="ECO:0000256" key="7">
    <source>
        <dbReference type="PROSITE-ProRule" id="PRU01203"/>
    </source>
</evidence>
<feature type="compositionally biased region" description="Low complexity" evidence="8">
    <location>
        <begin position="77"/>
        <end position="93"/>
    </location>
</feature>
<feature type="region of interest" description="Disordered" evidence="8">
    <location>
        <begin position="195"/>
        <end position="351"/>
    </location>
</feature>
<keyword evidence="6" id="KW-0804">Transcription</keyword>
<keyword evidence="3" id="KW-0547">Nucleotide-binding</keyword>
<evidence type="ECO:0000259" key="9">
    <source>
        <dbReference type="PROSITE" id="PS51856"/>
    </source>
</evidence>
<dbReference type="InterPro" id="IPR011129">
    <property type="entry name" value="CSD"/>
</dbReference>
<dbReference type="EMBL" id="DVMU01000076">
    <property type="protein sequence ID" value="HIU33585.1"/>
    <property type="molecule type" value="Genomic_DNA"/>
</dbReference>
<dbReference type="NCBIfam" id="NF006886">
    <property type="entry name" value="PRK09376.1"/>
    <property type="match status" value="1"/>
</dbReference>
<dbReference type="InterPro" id="IPR004665">
    <property type="entry name" value="Term_rho"/>
</dbReference>
<comment type="caution">
    <text evidence="10">The sequence shown here is derived from an EMBL/GenBank/DDBJ whole genome shotgun (WGS) entry which is preliminary data.</text>
</comment>
<dbReference type="HAMAP" id="MF_01884">
    <property type="entry name" value="Rho"/>
    <property type="match status" value="1"/>
</dbReference>
<dbReference type="Gene3D" id="2.40.50.140">
    <property type="entry name" value="Nucleic acid-binding proteins"/>
    <property type="match status" value="1"/>
</dbReference>
<dbReference type="CDD" id="cd04459">
    <property type="entry name" value="Rho_CSD"/>
    <property type="match status" value="1"/>
</dbReference>
<protein>
    <submittedName>
        <fullName evidence="10">Transcription termination factor Rho</fullName>
    </submittedName>
</protein>
<feature type="compositionally biased region" description="Basic residues" evidence="8">
    <location>
        <begin position="17"/>
        <end position="30"/>
    </location>
</feature>
<dbReference type="AlphaFoldDB" id="A0A9D1IAP9"/>
<dbReference type="SUPFAM" id="SSF50249">
    <property type="entry name" value="Nucleic acid-binding proteins"/>
    <property type="match status" value="1"/>
</dbReference>
<feature type="compositionally biased region" description="Basic residues" evidence="8">
    <location>
        <begin position="121"/>
        <end position="130"/>
    </location>
</feature>
<dbReference type="GO" id="GO:0003723">
    <property type="term" value="F:RNA binding"/>
    <property type="evidence" value="ECO:0007669"/>
    <property type="project" value="UniProtKB-UniRule"/>
</dbReference>
<feature type="compositionally biased region" description="Polar residues" evidence="8">
    <location>
        <begin position="98"/>
        <end position="118"/>
    </location>
</feature>
<dbReference type="GO" id="GO:0005524">
    <property type="term" value="F:ATP binding"/>
    <property type="evidence" value="ECO:0007669"/>
    <property type="project" value="InterPro"/>
</dbReference>
<dbReference type="PANTHER" id="PTHR46425">
    <property type="entry name" value="TRANSCRIPTION TERMINATION FACTOR RHO"/>
    <property type="match status" value="1"/>
</dbReference>
<evidence type="ECO:0000256" key="8">
    <source>
        <dbReference type="SAM" id="MobiDB-lite"/>
    </source>
</evidence>
<feature type="compositionally biased region" description="Basic and acidic residues" evidence="8">
    <location>
        <begin position="153"/>
        <end position="166"/>
    </location>
</feature>
<dbReference type="InterPro" id="IPR011113">
    <property type="entry name" value="Rho_RNA-bd"/>
</dbReference>
<dbReference type="InterPro" id="IPR027417">
    <property type="entry name" value="P-loop_NTPase"/>
</dbReference>
<dbReference type="PANTHER" id="PTHR46425:SF1">
    <property type="entry name" value="TRANSCRIPTION TERMINATION FACTOR RHO"/>
    <property type="match status" value="1"/>
</dbReference>
<keyword evidence="4 7" id="KW-0694">RNA-binding</keyword>
<sequence length="635" mass="68844">MQKKSVGSAKATARGKTTPRGRQTVRGKRSKPADPVQPEIVQASSLQGQSILTNPVQSASVVDTFFPTPSASLENFPAESIAESSREISPSESVPLDQISTVQSASATNASESVSEPASQKPRRRGRPPRKATVSEIPRSSSESEQTSSGAEASKETVRPHREKPLSKQPISSEGAASISSEPISIAEAILSSVREELEGQQDAPVSRKGETSSENPNGRAVPDQTQRPSLAPRHSAEGESSSERGTQYAQRSRTEQFSRFPAQPRFSQGQSPRFPQASSPSPQGRYGQSPLPSQPSRFSQAQRFSAASPSAQPTRFQPVSPRFQNGQQATVPGPSRYSRPVPAPRQPVATDAGVAPQELNLADCSDGFGVLEIHPDGYGFLRADNYLPGTRDVYVSIAQIRRFNLRPGDYVVGKTRPQREGDRYNAMIFISEVNGESPEKALNRRPFESLVPVYPNERLRLEDPEGKSDMALRLIDILAPIGKGQRGMIVSQPKAGKTTLLKKIANAITRHNPGVHLIVLLIDERPEEVTDMKRSIDGEVVYSTFDEAPENHTRVSEMVLDRAQRLVEQGKDVVVLLDSITRLARAYNLVIPPTGRSLSGGLDPGALHKPKRFFGAARNIENGGSLTIIATALV</sequence>
<keyword evidence="3" id="KW-0347">Helicase</keyword>
<feature type="compositionally biased region" description="Low complexity" evidence="8">
    <location>
        <begin position="171"/>
        <end position="183"/>
    </location>
</feature>
<dbReference type="GO" id="GO:0004386">
    <property type="term" value="F:helicase activity"/>
    <property type="evidence" value="ECO:0007669"/>
    <property type="project" value="UniProtKB-KW"/>
</dbReference>
<reference evidence="10" key="2">
    <citation type="journal article" date="2021" name="PeerJ">
        <title>Extensive microbial diversity within the chicken gut microbiome revealed by metagenomics and culture.</title>
        <authorList>
            <person name="Gilroy R."/>
            <person name="Ravi A."/>
            <person name="Getino M."/>
            <person name="Pursley I."/>
            <person name="Horton D.L."/>
            <person name="Alikhan N.F."/>
            <person name="Baker D."/>
            <person name="Gharbi K."/>
            <person name="Hall N."/>
            <person name="Watson M."/>
            <person name="Adriaenssens E.M."/>
            <person name="Foster-Nyarko E."/>
            <person name="Jarju S."/>
            <person name="Secka A."/>
            <person name="Antonio M."/>
            <person name="Oren A."/>
            <person name="Chaudhuri R.R."/>
            <person name="La Ragione R."/>
            <person name="Hildebrand F."/>
            <person name="Pallen M.J."/>
        </authorList>
    </citation>
    <scope>NUCLEOTIDE SEQUENCE</scope>
    <source>
        <strain evidence="10">ChiHcec3-11533</strain>
    </source>
</reference>
<feature type="compositionally biased region" description="Polar residues" evidence="8">
    <location>
        <begin position="266"/>
        <end position="283"/>
    </location>
</feature>
<evidence type="ECO:0000256" key="5">
    <source>
        <dbReference type="ARBA" id="ARBA00023015"/>
    </source>
</evidence>
<gene>
    <name evidence="10" type="primary">rho</name>
    <name evidence="10" type="ORF">IAB02_03395</name>
</gene>
<feature type="compositionally biased region" description="Polar residues" evidence="8">
    <location>
        <begin position="291"/>
        <end position="331"/>
    </location>
</feature>
<organism evidence="10 11">
    <name type="scientific">Candidatus Pullichristensenella excrementigallinarum</name>
    <dbReference type="NCBI Taxonomy" id="2840907"/>
    <lineage>
        <taxon>Bacteria</taxon>
        <taxon>Bacillati</taxon>
        <taxon>Bacillota</taxon>
        <taxon>Clostridia</taxon>
        <taxon>Candidatus Pullichristensenella</taxon>
    </lineage>
</organism>
<feature type="non-terminal residue" evidence="10">
    <location>
        <position position="635"/>
    </location>
</feature>
<evidence type="ECO:0000256" key="6">
    <source>
        <dbReference type="ARBA" id="ARBA00023163"/>
    </source>
</evidence>
<proteinExistence type="inferred from homology"/>
<dbReference type="SMART" id="SM00357">
    <property type="entry name" value="CSP"/>
    <property type="match status" value="1"/>
</dbReference>
<feature type="region of interest" description="Disordered" evidence="8">
    <location>
        <begin position="77"/>
        <end position="183"/>
    </location>
</feature>
<evidence type="ECO:0000256" key="1">
    <source>
        <dbReference type="ARBA" id="ARBA00022472"/>
    </source>
</evidence>
<dbReference type="GO" id="GO:0016787">
    <property type="term" value="F:hydrolase activity"/>
    <property type="evidence" value="ECO:0007669"/>
    <property type="project" value="UniProtKB-KW"/>
</dbReference>
<dbReference type="GO" id="GO:0008186">
    <property type="term" value="F:ATP-dependent activity, acting on RNA"/>
    <property type="evidence" value="ECO:0007669"/>
    <property type="project" value="InterPro"/>
</dbReference>
<feature type="domain" description="Rho RNA-BD" evidence="9">
    <location>
        <begin position="365"/>
        <end position="438"/>
    </location>
</feature>
<comment type="similarity">
    <text evidence="7">Belongs to the Rho family.</text>
</comment>
<dbReference type="Pfam" id="PF00006">
    <property type="entry name" value="ATP-synt_ab"/>
    <property type="match status" value="1"/>
</dbReference>
<name>A0A9D1IAP9_9FIRM</name>
<dbReference type="Proteomes" id="UP000824072">
    <property type="component" value="Unassembled WGS sequence"/>
</dbReference>
<keyword evidence="5" id="KW-0805">Transcription regulation</keyword>
<dbReference type="SUPFAM" id="SSF52540">
    <property type="entry name" value="P-loop containing nucleoside triphosphate hydrolases"/>
    <property type="match status" value="1"/>
</dbReference>
<dbReference type="InterPro" id="IPR000194">
    <property type="entry name" value="ATPase_F1/V1/A1_a/bsu_nucl-bd"/>
</dbReference>
<evidence type="ECO:0000256" key="4">
    <source>
        <dbReference type="ARBA" id="ARBA00022884"/>
    </source>
</evidence>
<feature type="region of interest" description="Disordered" evidence="8">
    <location>
        <begin position="1"/>
        <end position="40"/>
    </location>
</feature>
<feature type="compositionally biased region" description="Low complexity" evidence="8">
    <location>
        <begin position="140"/>
        <end position="152"/>
    </location>
</feature>
<accession>A0A9D1IAP9</accession>
<keyword evidence="1" id="KW-0806">Transcription termination</keyword>
<reference evidence="10" key="1">
    <citation type="submission" date="2020-10" db="EMBL/GenBank/DDBJ databases">
        <authorList>
            <person name="Gilroy R."/>
        </authorList>
    </citation>
    <scope>NUCLEOTIDE SEQUENCE</scope>
    <source>
        <strain evidence="10">ChiHcec3-11533</strain>
    </source>
</reference>
<dbReference type="Gene3D" id="3.40.50.300">
    <property type="entry name" value="P-loop containing nucleotide triphosphate hydrolases"/>
    <property type="match status" value="1"/>
</dbReference>
<dbReference type="InterPro" id="IPR012340">
    <property type="entry name" value="NA-bd_OB-fold"/>
</dbReference>
<dbReference type="Pfam" id="PF07497">
    <property type="entry name" value="Rho_RNA_bind"/>
    <property type="match status" value="1"/>
</dbReference>